<protein>
    <submittedName>
        <fullName evidence="1">Uncharacterized protein</fullName>
    </submittedName>
</protein>
<evidence type="ECO:0000313" key="2">
    <source>
        <dbReference type="Proteomes" id="UP001500655"/>
    </source>
</evidence>
<dbReference type="Proteomes" id="UP001500655">
    <property type="component" value="Unassembled WGS sequence"/>
</dbReference>
<keyword evidence="2" id="KW-1185">Reference proteome</keyword>
<reference evidence="1 2" key="1">
    <citation type="journal article" date="2019" name="Int. J. Syst. Evol. Microbiol.">
        <title>The Global Catalogue of Microorganisms (GCM) 10K type strain sequencing project: providing services to taxonomists for standard genome sequencing and annotation.</title>
        <authorList>
            <consortium name="The Broad Institute Genomics Platform"/>
            <consortium name="The Broad Institute Genome Sequencing Center for Infectious Disease"/>
            <person name="Wu L."/>
            <person name="Ma J."/>
        </authorList>
    </citation>
    <scope>NUCLEOTIDE SEQUENCE [LARGE SCALE GENOMIC DNA]</scope>
    <source>
        <strain evidence="1 2">JCM 13249</strain>
    </source>
</reference>
<organism evidence="1 2">
    <name type="scientific">Luedemannella helvata</name>
    <dbReference type="NCBI Taxonomy" id="349315"/>
    <lineage>
        <taxon>Bacteria</taxon>
        <taxon>Bacillati</taxon>
        <taxon>Actinomycetota</taxon>
        <taxon>Actinomycetes</taxon>
        <taxon>Micromonosporales</taxon>
        <taxon>Micromonosporaceae</taxon>
        <taxon>Luedemannella</taxon>
    </lineage>
</organism>
<gene>
    <name evidence="1" type="ORF">GCM10009681_41200</name>
</gene>
<comment type="caution">
    <text evidence="1">The sequence shown here is derived from an EMBL/GenBank/DDBJ whole genome shotgun (WGS) entry which is preliminary data.</text>
</comment>
<evidence type="ECO:0000313" key="1">
    <source>
        <dbReference type="EMBL" id="GAA1765891.1"/>
    </source>
</evidence>
<sequence>MAPFNVTLTRPVTVIPTVAMPSDLDFDSVVMELCQVLSETDCTFRIGGFGQSNWPVDVRYDLSTLVEQLPDVLSQIRSRELAEIDFYGQGVERTLRFGVGEERVFVSCISRTRWVPDPAEEELGYSELLSMLESVAAEFSESVQLIWPQLAEMKPFSEWRSSTAGTVRRVSCQDAGRQPPPDH</sequence>
<proteinExistence type="predicted"/>
<accession>A0ABN2KUH9</accession>
<dbReference type="EMBL" id="BAAALS010000021">
    <property type="protein sequence ID" value="GAA1765891.1"/>
    <property type="molecule type" value="Genomic_DNA"/>
</dbReference>
<name>A0ABN2KUH9_9ACTN</name>